<name>A0A8S5QUJ5_9CAUD</name>
<reference evidence="1" key="1">
    <citation type="journal article" date="2021" name="Proc. Natl. Acad. Sci. U.S.A.">
        <title>A Catalog of Tens of Thousands of Viruses from Human Metagenomes Reveals Hidden Associations with Chronic Diseases.</title>
        <authorList>
            <person name="Tisza M.J."/>
            <person name="Buck C.B."/>
        </authorList>
    </citation>
    <scope>NUCLEOTIDE SEQUENCE</scope>
    <source>
        <strain evidence="1">CtNlb4</strain>
    </source>
</reference>
<proteinExistence type="predicted"/>
<protein>
    <submittedName>
        <fullName evidence="1">Uncharacterized protein</fullName>
    </submittedName>
</protein>
<dbReference type="EMBL" id="BK015740">
    <property type="protein sequence ID" value="DAE22870.1"/>
    <property type="molecule type" value="Genomic_DNA"/>
</dbReference>
<organism evidence="1">
    <name type="scientific">Siphoviridae sp. ctNlb4</name>
    <dbReference type="NCBI Taxonomy" id="2826305"/>
    <lineage>
        <taxon>Viruses</taxon>
        <taxon>Duplodnaviria</taxon>
        <taxon>Heunggongvirae</taxon>
        <taxon>Uroviricota</taxon>
        <taxon>Caudoviricetes</taxon>
    </lineage>
</organism>
<sequence length="46" mass="5330">MAAIGFSTILVLTQISSPNFLFSRFNSGRRPNDYNKIKKEKVTIYY</sequence>
<evidence type="ECO:0000313" key="1">
    <source>
        <dbReference type="EMBL" id="DAE22870.1"/>
    </source>
</evidence>
<accession>A0A8S5QUJ5</accession>